<evidence type="ECO:0000256" key="5">
    <source>
        <dbReference type="HAMAP-Rule" id="MF_00484"/>
    </source>
</evidence>
<reference evidence="9" key="1">
    <citation type="submission" date="2021-05" db="EMBL/GenBank/DDBJ databases">
        <title>Genomic insights into ecological role and evolution of a novel Thermoplasmata order Candidatus Sysuiplasmatales.</title>
        <authorList>
            <person name="Yuan Y."/>
        </authorList>
    </citation>
    <scope>NUCLEOTIDE SEQUENCE</scope>
    <source>
        <strain evidence="9">TUT19-bin139</strain>
        <strain evidence="8">YP2-bin.285</strain>
    </source>
</reference>
<comment type="pathway">
    <text evidence="5">Glycan biosynthesis; glycogen biosynthesis.</text>
</comment>
<dbReference type="Pfam" id="PF08323">
    <property type="entry name" value="Glyco_transf_5"/>
    <property type="match status" value="1"/>
</dbReference>
<keyword evidence="3 5" id="KW-0328">Glycosyltransferase</keyword>
<accession>A0A8J7YN36</accession>
<comment type="caution">
    <text evidence="9">The sequence shown here is derived from an EMBL/GenBank/DDBJ whole genome shotgun (WGS) entry which is preliminary data.</text>
</comment>
<dbReference type="InterPro" id="IPR001296">
    <property type="entry name" value="Glyco_trans_1"/>
</dbReference>
<dbReference type="UniPathway" id="UPA00164"/>
<comment type="similarity">
    <text evidence="2 5">Belongs to the glycosyltransferase 1 family. Bacterial/plant glycogen synthase subfamily.</text>
</comment>
<dbReference type="Proteomes" id="UP000750197">
    <property type="component" value="Unassembled WGS sequence"/>
</dbReference>
<evidence type="ECO:0000256" key="1">
    <source>
        <dbReference type="ARBA" id="ARBA00001478"/>
    </source>
</evidence>
<dbReference type="HAMAP" id="MF_00484">
    <property type="entry name" value="Glycogen_synth"/>
    <property type="match status" value="1"/>
</dbReference>
<dbReference type="InterPro" id="IPR011835">
    <property type="entry name" value="GS/SS"/>
</dbReference>
<dbReference type="GO" id="GO:0009011">
    <property type="term" value="F:alpha-1,4-glucan glucosyltransferase (ADP-glucose donor) activity"/>
    <property type="evidence" value="ECO:0007669"/>
    <property type="project" value="UniProtKB-UniRule"/>
</dbReference>
<feature type="binding site" evidence="5">
    <location>
        <position position="15"/>
    </location>
    <ligand>
        <name>ADP-alpha-D-glucose</name>
        <dbReference type="ChEBI" id="CHEBI:57498"/>
    </ligand>
</feature>
<dbReference type="EC" id="2.4.1.21" evidence="5"/>
<evidence type="ECO:0000256" key="3">
    <source>
        <dbReference type="ARBA" id="ARBA00022676"/>
    </source>
</evidence>
<comment type="function">
    <text evidence="5">Synthesizes alpha-1,4-glucan chains using ADP-glucose.</text>
</comment>
<evidence type="ECO:0000256" key="4">
    <source>
        <dbReference type="ARBA" id="ARBA00022679"/>
    </source>
</evidence>
<dbReference type="CDD" id="cd03791">
    <property type="entry name" value="GT5_Glycogen_synthase_DULL1-like"/>
    <property type="match status" value="1"/>
</dbReference>
<evidence type="ECO:0000259" key="6">
    <source>
        <dbReference type="Pfam" id="PF00534"/>
    </source>
</evidence>
<feature type="domain" description="Starch synthase catalytic" evidence="7">
    <location>
        <begin position="2"/>
        <end position="225"/>
    </location>
</feature>
<protein>
    <recommendedName>
        <fullName evidence="5">Probable glycogen synthase</fullName>
        <ecNumber evidence="5">2.4.1.21</ecNumber>
    </recommendedName>
    <alternativeName>
        <fullName evidence="5">Starch [bacterial glycogen] synthase</fullName>
    </alternativeName>
</protein>
<organism evidence="9 10">
    <name type="scientific">Candidatus Sysuiplasma superficiale</name>
    <dbReference type="NCBI Taxonomy" id="2823368"/>
    <lineage>
        <taxon>Archaea</taxon>
        <taxon>Methanobacteriati</taxon>
        <taxon>Thermoplasmatota</taxon>
        <taxon>Thermoplasmata</taxon>
        <taxon>Candidatus Sysuiplasmatales</taxon>
        <taxon>Candidatus Sysuiplasmataceae</taxon>
        <taxon>Candidatus Sysuiplasma</taxon>
    </lineage>
</organism>
<name>A0A8J7YN36_9ARCH</name>
<proteinExistence type="inferred from homology"/>
<dbReference type="GO" id="GO:0004373">
    <property type="term" value="F:alpha-1,4-glucan glucosyltransferase (UDP-glucose donor) activity"/>
    <property type="evidence" value="ECO:0007669"/>
    <property type="project" value="InterPro"/>
</dbReference>
<dbReference type="GO" id="GO:0005978">
    <property type="term" value="P:glycogen biosynthetic process"/>
    <property type="evidence" value="ECO:0007669"/>
    <property type="project" value="UniProtKB-UniRule"/>
</dbReference>
<dbReference type="InterPro" id="IPR013534">
    <property type="entry name" value="Starch_synth_cat_dom"/>
</dbReference>
<feature type="domain" description="Glycosyl transferase family 1" evidence="6">
    <location>
        <begin position="270"/>
        <end position="432"/>
    </location>
</feature>
<evidence type="ECO:0000313" key="9">
    <source>
        <dbReference type="EMBL" id="MBX8643425.1"/>
    </source>
</evidence>
<evidence type="ECO:0000313" key="10">
    <source>
        <dbReference type="Proteomes" id="UP000750197"/>
    </source>
</evidence>
<dbReference type="PANTHER" id="PTHR45825:SF11">
    <property type="entry name" value="ALPHA AMYLASE DOMAIN-CONTAINING PROTEIN"/>
    <property type="match status" value="1"/>
</dbReference>
<gene>
    <name evidence="5" type="primary">glgA</name>
    <name evidence="8" type="ORF">J9259_03295</name>
    <name evidence="9" type="ORF">KIY12_01665</name>
</gene>
<dbReference type="Pfam" id="PF00534">
    <property type="entry name" value="Glycos_transf_1"/>
    <property type="match status" value="1"/>
</dbReference>
<dbReference type="SUPFAM" id="SSF53756">
    <property type="entry name" value="UDP-Glycosyltransferase/glycogen phosphorylase"/>
    <property type="match status" value="1"/>
</dbReference>
<keyword evidence="4 5" id="KW-0808">Transferase</keyword>
<keyword evidence="5" id="KW-0320">Glycogen biosynthesis</keyword>
<comment type="catalytic activity">
    <reaction evidence="1 5">
        <text>[(1-&gt;4)-alpha-D-glucosyl](n) + ADP-alpha-D-glucose = [(1-&gt;4)-alpha-D-glucosyl](n+1) + ADP + H(+)</text>
        <dbReference type="Rhea" id="RHEA:18189"/>
        <dbReference type="Rhea" id="RHEA-COMP:9584"/>
        <dbReference type="Rhea" id="RHEA-COMP:9587"/>
        <dbReference type="ChEBI" id="CHEBI:15378"/>
        <dbReference type="ChEBI" id="CHEBI:15444"/>
        <dbReference type="ChEBI" id="CHEBI:57498"/>
        <dbReference type="ChEBI" id="CHEBI:456216"/>
        <dbReference type="EC" id="2.4.1.21"/>
    </reaction>
</comment>
<dbReference type="EMBL" id="JAHEAC010000007">
    <property type="protein sequence ID" value="MBX8643425.1"/>
    <property type="molecule type" value="Genomic_DNA"/>
</dbReference>
<dbReference type="PANTHER" id="PTHR45825">
    <property type="entry name" value="GRANULE-BOUND STARCH SYNTHASE 1, CHLOROPLASTIC/AMYLOPLASTIC"/>
    <property type="match status" value="1"/>
</dbReference>
<sequence>MKIGLVAAETLPLSKSGGLADYVYSLANAFAAAGHHVDVMVPDYAPGGTSNSATGTNAAAPISVNGRQFTVSEESIGEWRALKIGNSELFSRERMYGYDDDPVRFGHFSAAVSALASAGDYDVLHCNDWQTGFVPLLLKQRKSDLPTVFAIHNLEFQGNYSPSLMDEIGIDHSYFFIEGIEFYGNVSAMKAGIVYCDRLVTVSPTYSQEIQTPEYGFRMDGVIRKYAGKLRGILNGIDYRMWNPETDRSIPANYSRDNRSGKAVCKSHTQREFSLPQVRRPLIVSIGRLWRQKGIDLLLDALQDIEEGFQFIILGTGDPDLMRKVQDMASSTPGFRAVLRYDEQLAHRLYAAADVFVMPSRFEPCGLSQMISMRYGTVPVVRRTGGLADTVTQFDPDTATGEGFLFEDENHEQLADAIGEALSIYSSPEIWRSAVINCMTKNFSWDASASKYAELYGEIVRTPKVS</sequence>
<evidence type="ECO:0000259" key="7">
    <source>
        <dbReference type="Pfam" id="PF08323"/>
    </source>
</evidence>
<dbReference type="AlphaFoldDB" id="A0A8J7YN36"/>
<dbReference type="Proteomes" id="UP000716004">
    <property type="component" value="Unassembled WGS sequence"/>
</dbReference>
<evidence type="ECO:0000256" key="2">
    <source>
        <dbReference type="ARBA" id="ARBA00010281"/>
    </source>
</evidence>
<dbReference type="Gene3D" id="3.40.50.2000">
    <property type="entry name" value="Glycogen Phosphorylase B"/>
    <property type="match status" value="2"/>
</dbReference>
<dbReference type="NCBIfam" id="TIGR02095">
    <property type="entry name" value="glgA"/>
    <property type="match status" value="1"/>
</dbReference>
<evidence type="ECO:0000313" key="8">
    <source>
        <dbReference type="EMBL" id="MBX8631533.1"/>
    </source>
</evidence>
<dbReference type="EMBL" id="JAGVSJ010000005">
    <property type="protein sequence ID" value="MBX8631533.1"/>
    <property type="molecule type" value="Genomic_DNA"/>
</dbReference>